<dbReference type="AlphaFoldDB" id="A0AAT9HLZ7"/>
<accession>A0AAT9HLZ7</accession>
<protein>
    <submittedName>
        <fullName evidence="1">Uncharacterized protein</fullName>
    </submittedName>
</protein>
<proteinExistence type="predicted"/>
<reference evidence="1" key="2">
    <citation type="submission" date="2024-07" db="EMBL/GenBank/DDBJ databases">
        <title>Streptomyces haneummycinica sp. nov., a new antibiotic-producing actinobacterium isolated from marine sediment.</title>
        <authorList>
            <person name="Uemura M."/>
            <person name="Hamada M."/>
            <person name="Hirano S."/>
            <person name="Kobayashi K."/>
            <person name="Ohshiro T."/>
            <person name="Kobayashi T."/>
            <person name="Terahara T."/>
        </authorList>
    </citation>
    <scope>NUCLEOTIDE SEQUENCE</scope>
    <source>
        <strain evidence="1">KM77-8</strain>
    </source>
</reference>
<evidence type="ECO:0000313" key="1">
    <source>
        <dbReference type="EMBL" id="BFO18463.1"/>
    </source>
</evidence>
<reference evidence="1" key="1">
    <citation type="submission" date="2024-06" db="EMBL/GenBank/DDBJ databases">
        <authorList>
            <consortium name="consrtm"/>
            <person name="Uemura M."/>
            <person name="Terahara T."/>
        </authorList>
    </citation>
    <scope>NUCLEOTIDE SEQUENCE</scope>
    <source>
        <strain evidence="1">KM77-8</strain>
    </source>
</reference>
<sequence length="57" mass="6637">MCRNEALFSRDSRYWRELAEGRVTADWWLLPQIAWRDNTRFADSPTTVHGATPCGQP</sequence>
<dbReference type="EMBL" id="AP035768">
    <property type="protein sequence ID" value="BFO18463.1"/>
    <property type="molecule type" value="Genomic_DNA"/>
</dbReference>
<organism evidence="1">
    <name type="scientific">Streptomyces haneummycinicus</name>
    <dbReference type="NCBI Taxonomy" id="3074435"/>
    <lineage>
        <taxon>Bacteria</taxon>
        <taxon>Bacillati</taxon>
        <taxon>Actinomycetota</taxon>
        <taxon>Actinomycetes</taxon>
        <taxon>Kitasatosporales</taxon>
        <taxon>Streptomycetaceae</taxon>
        <taxon>Streptomyces</taxon>
    </lineage>
</organism>
<name>A0AAT9HLZ7_9ACTN</name>
<gene>
    <name evidence="1" type="ORF">SHKM778_48510</name>
</gene>